<evidence type="ECO:0000313" key="2">
    <source>
        <dbReference type="Proteomes" id="UP000325957"/>
    </source>
</evidence>
<dbReference type="AlphaFoldDB" id="A0A5J5KUZ2"/>
<dbReference type="InterPro" id="IPR011664">
    <property type="entry name" value="Abi_system_AbiD/AbiF-like"/>
</dbReference>
<reference evidence="1 2" key="1">
    <citation type="submission" date="2019-05" db="EMBL/GenBank/DDBJ databases">
        <title>Kocuria coralli sp. nov., a novel actinobacterium isolated from coral reef seawater.</title>
        <authorList>
            <person name="Li J."/>
        </authorList>
    </citation>
    <scope>NUCLEOTIDE SEQUENCE [LARGE SCALE GENOMIC DNA]</scope>
    <source>
        <strain evidence="1 2">SCSIO 13007</strain>
    </source>
</reference>
<gene>
    <name evidence="1" type="ORF">FCK90_13380</name>
</gene>
<evidence type="ECO:0000313" key="1">
    <source>
        <dbReference type="EMBL" id="KAA9393208.1"/>
    </source>
</evidence>
<dbReference type="EMBL" id="SZWF01000024">
    <property type="protein sequence ID" value="KAA9393208.1"/>
    <property type="molecule type" value="Genomic_DNA"/>
</dbReference>
<comment type="caution">
    <text evidence="1">The sequence shown here is derived from an EMBL/GenBank/DDBJ whole genome shotgun (WGS) entry which is preliminary data.</text>
</comment>
<accession>A0A5J5KUZ2</accession>
<keyword evidence="2" id="KW-1185">Reference proteome</keyword>
<dbReference type="Pfam" id="PF07751">
    <property type="entry name" value="Abi_2"/>
    <property type="match status" value="1"/>
</dbReference>
<proteinExistence type="predicted"/>
<protein>
    <submittedName>
        <fullName evidence="1">Abi family protein</fullName>
    </submittedName>
</protein>
<organism evidence="1 2">
    <name type="scientific">Kocuria coralli</name>
    <dbReference type="NCBI Taxonomy" id="1461025"/>
    <lineage>
        <taxon>Bacteria</taxon>
        <taxon>Bacillati</taxon>
        <taxon>Actinomycetota</taxon>
        <taxon>Actinomycetes</taxon>
        <taxon>Micrococcales</taxon>
        <taxon>Micrococcaceae</taxon>
        <taxon>Kocuria</taxon>
    </lineage>
</organism>
<dbReference type="Proteomes" id="UP000325957">
    <property type="component" value="Unassembled WGS sequence"/>
</dbReference>
<sequence length="282" mass="32376">MGYYRLSAYVRSFEGGERDIIRPGTTFDDVLGLYVFDRKLRLLVLDAIERIEVALRASISDHLARIDGPHWYENSRHFTTRTTHSKLLADVNEILRLQRARRPESGLSGDRFVSALDYYVGHFDKPVRPPTWVVFEELSFGTIRAVFDALAPRDLQSKVARSLGVVAPVLSSWLKSYQRVRNICAHHGRLWNCGLGVYPALPKSRSIVWLDDPTVITGEPWRRQRLYPVLVSIQTILHTIPPRSTWGTRLHDLFEASPDVPLSGMGVPDNWFDDPFWSRRPQ</sequence>
<name>A0A5J5KUZ2_9MICC</name>
<dbReference type="OrthoDB" id="5363652at2"/>